<comment type="caution">
    <text evidence="1">The sequence shown here is derived from an EMBL/GenBank/DDBJ whole genome shotgun (WGS) entry which is preliminary data.</text>
</comment>
<gene>
    <name evidence="1" type="ORF">Tam1G_0230</name>
</gene>
<name>A0A2N5IUT0_9BIFI</name>
<evidence type="ECO:0000313" key="1">
    <source>
        <dbReference type="EMBL" id="PLS25735.1"/>
    </source>
</evidence>
<reference evidence="1 2" key="1">
    <citation type="submission" date="2017-07" db="EMBL/GenBank/DDBJ databases">
        <title>Bifidobacterium novel species.</title>
        <authorList>
            <person name="Lugli G.A."/>
            <person name="Milani C."/>
            <person name="Duranti S."/>
            <person name="Mangifesta M."/>
        </authorList>
    </citation>
    <scope>NUCLEOTIDE SEQUENCE [LARGE SCALE GENOMIC DNA]</scope>
    <source>
        <strain evidence="1 2">45</strain>
    </source>
</reference>
<protein>
    <submittedName>
        <fullName evidence="1">Uncharacterized protein</fullName>
    </submittedName>
</protein>
<accession>A0A2N5IUT0</accession>
<proteinExistence type="predicted"/>
<evidence type="ECO:0000313" key="2">
    <source>
        <dbReference type="Proteomes" id="UP000234855"/>
    </source>
</evidence>
<dbReference type="AlphaFoldDB" id="A0A2N5IUT0"/>
<dbReference type="Proteomes" id="UP000234855">
    <property type="component" value="Unassembled WGS sequence"/>
</dbReference>
<dbReference type="EMBL" id="NMWV01000004">
    <property type="protein sequence ID" value="PLS25735.1"/>
    <property type="molecule type" value="Genomic_DNA"/>
</dbReference>
<sequence>MLFRQAHGVLNPNIIEENRFWRPILTFFLMPLEKVAKTVCQTACVIQRYFASDEQ</sequence>
<organism evidence="1 2">
    <name type="scientific">Bifidobacterium imperatoris</name>
    <dbReference type="NCBI Taxonomy" id="2020965"/>
    <lineage>
        <taxon>Bacteria</taxon>
        <taxon>Bacillati</taxon>
        <taxon>Actinomycetota</taxon>
        <taxon>Actinomycetes</taxon>
        <taxon>Bifidobacteriales</taxon>
        <taxon>Bifidobacteriaceae</taxon>
        <taxon>Bifidobacterium</taxon>
    </lineage>
</organism>